<dbReference type="PANTHER" id="PTHR35023">
    <property type="entry name" value="CHELATASE-RELATED"/>
    <property type="match status" value="1"/>
</dbReference>
<comment type="similarity">
    <text evidence="1">Belongs to the Mg-chelatase subunits D/I family.</text>
</comment>
<dbReference type="InterPro" id="IPR052989">
    <property type="entry name" value="Mg-chelatase_DI-like"/>
</dbReference>
<reference evidence="5" key="2">
    <citation type="submission" date="2015-08" db="EMBL/GenBank/DDBJ databases">
        <title>Draft Genome Sequence of a Heterotrophic Facultative Anaerobic Bacterium Ardenticatena maritima Strain 110S.</title>
        <authorList>
            <person name="Kawaichi S."/>
            <person name="Yoshida T."/>
            <person name="Sako Y."/>
            <person name="Nakamura R."/>
        </authorList>
    </citation>
    <scope>NUCLEOTIDE SEQUENCE [LARGE SCALE GENOMIC DNA]</scope>
    <source>
        <strain evidence="5">110S</strain>
    </source>
</reference>
<evidence type="ECO:0000259" key="3">
    <source>
        <dbReference type="PROSITE" id="PS50234"/>
    </source>
</evidence>
<feature type="compositionally biased region" description="Basic and acidic residues" evidence="2">
    <location>
        <begin position="21"/>
        <end position="38"/>
    </location>
</feature>
<keyword evidence="5" id="KW-1185">Reference proteome</keyword>
<dbReference type="SUPFAM" id="SSF53300">
    <property type="entry name" value="vWA-like"/>
    <property type="match status" value="1"/>
</dbReference>
<dbReference type="OrthoDB" id="9775079at2"/>
<dbReference type="PANTHER" id="PTHR35023:SF1">
    <property type="entry name" value="MG-PROTOPORPHYRIN IX CHELATASE"/>
    <property type="match status" value="1"/>
</dbReference>
<dbReference type="STRING" id="872965.SE16_01235"/>
<dbReference type="AlphaFoldDB" id="A0A0N0RFT3"/>
<feature type="region of interest" description="Disordered" evidence="2">
    <location>
        <begin position="1"/>
        <end position="75"/>
    </location>
</feature>
<dbReference type="RefSeq" id="WP_152918198.1">
    <property type="nucleotide sequence ID" value="NZ_BBZA01000226.1"/>
</dbReference>
<reference evidence="4 5" key="1">
    <citation type="journal article" date="2015" name="Genome Announc.">
        <title>Draft Genome Sequence of a Heterotrophic Facultative Anaerobic Thermophilic Bacterium, Ardenticatena maritima Strain 110ST.</title>
        <authorList>
            <person name="Kawaichi S."/>
            <person name="Yoshida T."/>
            <person name="Sako Y."/>
            <person name="Nakamura R."/>
        </authorList>
    </citation>
    <scope>NUCLEOTIDE SEQUENCE [LARGE SCALE GENOMIC DNA]</scope>
    <source>
        <strain evidence="4 5">110S</strain>
    </source>
</reference>
<dbReference type="Gene3D" id="3.40.50.410">
    <property type="entry name" value="von Willebrand factor, type A domain"/>
    <property type="match status" value="1"/>
</dbReference>
<keyword evidence="4" id="KW-0436">Ligase</keyword>
<dbReference type="EMBL" id="BBZA01000226">
    <property type="protein sequence ID" value="GAP64158.1"/>
    <property type="molecule type" value="Genomic_DNA"/>
</dbReference>
<dbReference type="Pfam" id="PF13519">
    <property type="entry name" value="VWA_2"/>
    <property type="match status" value="1"/>
</dbReference>
<feature type="compositionally biased region" description="Basic residues" evidence="2">
    <location>
        <begin position="55"/>
        <end position="75"/>
    </location>
</feature>
<dbReference type="SMART" id="SM00327">
    <property type="entry name" value="VWA"/>
    <property type="match status" value="1"/>
</dbReference>
<dbReference type="PROSITE" id="PS50234">
    <property type="entry name" value="VWFA"/>
    <property type="match status" value="1"/>
</dbReference>
<dbReference type="InterPro" id="IPR036465">
    <property type="entry name" value="vWFA_dom_sf"/>
</dbReference>
<gene>
    <name evidence="4" type="primary">chlD</name>
    <name evidence="4" type="ORF">ARMA_2581</name>
</gene>
<dbReference type="InterPro" id="IPR041702">
    <property type="entry name" value="BchD/ChlD_VWA"/>
</dbReference>
<evidence type="ECO:0000256" key="2">
    <source>
        <dbReference type="SAM" id="MobiDB-lite"/>
    </source>
</evidence>
<accession>A0A0N0RFT3</accession>
<evidence type="ECO:0000313" key="4">
    <source>
        <dbReference type="EMBL" id="GAP64158.1"/>
    </source>
</evidence>
<evidence type="ECO:0000313" key="5">
    <source>
        <dbReference type="Proteomes" id="UP000037784"/>
    </source>
</evidence>
<sequence length="312" mass="34903">MAANEKAGESPDASRPLPQRVPERGGDDAENGNDRPVRPSDPLGPPRLAPDLDRRVRRRAGKRTTTRTNRKRGRYIKARPARDRLDDIAFDATLRAAAPHQIHRQDDDLAVSIRREEVQRKVRVRRTSNLILFVVDASWSMAASERMEATKGAILGLLMDAYQKRDHVGMVVFQRNRARVVLPPTNSVELARKALEEVPVGGKTPLSSGLYTAFEIVERERRRNPEVVPLVVLLTDGAGNVSMGSMPPQQEALQVARLYKEHHIPAVVVNTEHEAFDRGLAQQLADEMGAECLKLKDFSPDALTSLVHRYTR</sequence>
<dbReference type="EC" id="6.6.1.1" evidence="4"/>
<evidence type="ECO:0000256" key="1">
    <source>
        <dbReference type="ARBA" id="ARBA00005799"/>
    </source>
</evidence>
<dbReference type="CDD" id="cd01451">
    <property type="entry name" value="vWA_Magnesium_chelatase"/>
    <property type="match status" value="1"/>
</dbReference>
<dbReference type="InParanoid" id="A0A0N0RFT3"/>
<dbReference type="InterPro" id="IPR002035">
    <property type="entry name" value="VWF_A"/>
</dbReference>
<proteinExistence type="inferred from homology"/>
<dbReference type="Proteomes" id="UP000037784">
    <property type="component" value="Unassembled WGS sequence"/>
</dbReference>
<name>A0A0N0RFT3_9CHLR</name>
<dbReference type="GO" id="GO:0016851">
    <property type="term" value="F:magnesium chelatase activity"/>
    <property type="evidence" value="ECO:0007669"/>
    <property type="project" value="UniProtKB-EC"/>
</dbReference>
<organism evidence="4 5">
    <name type="scientific">Ardenticatena maritima</name>
    <dbReference type="NCBI Taxonomy" id="872965"/>
    <lineage>
        <taxon>Bacteria</taxon>
        <taxon>Bacillati</taxon>
        <taxon>Chloroflexota</taxon>
        <taxon>Ardenticatenia</taxon>
        <taxon>Ardenticatenales</taxon>
        <taxon>Ardenticatenaceae</taxon>
        <taxon>Ardenticatena</taxon>
    </lineage>
</organism>
<feature type="domain" description="VWFA" evidence="3">
    <location>
        <begin position="130"/>
        <end position="310"/>
    </location>
</feature>
<protein>
    <submittedName>
        <fullName evidence="4">Magnesium chelatase subunit D</fullName>
        <ecNumber evidence="4">6.6.1.1</ecNumber>
    </submittedName>
</protein>
<comment type="caution">
    <text evidence="4">The sequence shown here is derived from an EMBL/GenBank/DDBJ whole genome shotgun (WGS) entry which is preliminary data.</text>
</comment>